<dbReference type="PANTHER" id="PTHR43580">
    <property type="entry name" value="OXIDOREDUCTASE GLYR1-RELATED"/>
    <property type="match status" value="1"/>
</dbReference>
<dbReference type="InterPro" id="IPR013328">
    <property type="entry name" value="6PGD_dom2"/>
</dbReference>
<dbReference type="PANTHER" id="PTHR43580:SF2">
    <property type="entry name" value="CYTOKINE-LIKE NUCLEAR FACTOR N-PAC"/>
    <property type="match status" value="1"/>
</dbReference>
<dbReference type="STRING" id="1354304.XPG1_1932"/>
<dbReference type="InterPro" id="IPR015815">
    <property type="entry name" value="HIBADH-related"/>
</dbReference>
<dbReference type="GO" id="GO:0051287">
    <property type="term" value="F:NAD binding"/>
    <property type="evidence" value="ECO:0007669"/>
    <property type="project" value="InterPro"/>
</dbReference>
<sequence length="287" mass="30629">MTTQKQLKIAVLGTGLMGSPIARNLQKKGFLVHAWNRTITKALPLQTEGIQVFNTPADTVRDADIIITVLKDGMNVQQVLEGAASTIRKGTILLQLSTIGVEAATSLGALAEKIGLIYYDAPIQGTKQPAELAQLVILASGPIDKRTEVQPVFDAIGKKTIWVSEQEGASSCLKLALNSWVFSLTHGIAESLTLAKGLGIDPQLVVDVIKGGPMDSVFFQSKAAAMLSDDYTVSFSIENAVKDAQLVVDAAKQFNLQIDGANVSLTRFEHALKAGHGDKDMAATYII</sequence>
<name>A0A068R2T2_9GAMM</name>
<dbReference type="Pfam" id="PF14833">
    <property type="entry name" value="NAD_binding_11"/>
    <property type="match status" value="1"/>
</dbReference>
<gene>
    <name evidence="6" type="ORF">XPG1_1932</name>
</gene>
<evidence type="ECO:0000313" key="7">
    <source>
        <dbReference type="Proteomes" id="UP000032735"/>
    </source>
</evidence>
<dbReference type="GO" id="GO:0050661">
    <property type="term" value="F:NADP binding"/>
    <property type="evidence" value="ECO:0007669"/>
    <property type="project" value="InterPro"/>
</dbReference>
<dbReference type="InterPro" id="IPR051265">
    <property type="entry name" value="HIBADH-related_NP60_sf"/>
</dbReference>
<dbReference type="SUPFAM" id="SSF48179">
    <property type="entry name" value="6-phosphogluconate dehydrogenase C-terminal domain-like"/>
    <property type="match status" value="1"/>
</dbReference>
<dbReference type="OrthoDB" id="9786703at2"/>
<dbReference type="Gene3D" id="1.10.1040.10">
    <property type="entry name" value="N-(1-d-carboxylethyl)-l-norvaline Dehydrogenase, domain 2"/>
    <property type="match status" value="1"/>
</dbReference>
<dbReference type="HOGENOM" id="CLU_035117_0_4_6"/>
<dbReference type="Proteomes" id="UP000032735">
    <property type="component" value="Chromosome"/>
</dbReference>
<feature type="active site" evidence="3">
    <location>
        <position position="174"/>
    </location>
</feature>
<dbReference type="Pfam" id="PF03446">
    <property type="entry name" value="NAD_binding_2"/>
    <property type="match status" value="1"/>
</dbReference>
<dbReference type="InterPro" id="IPR029154">
    <property type="entry name" value="HIBADH-like_NADP-bd"/>
</dbReference>
<dbReference type="InterPro" id="IPR008927">
    <property type="entry name" value="6-PGluconate_DH-like_C_sf"/>
</dbReference>
<dbReference type="EC" id="1.1.1.31" evidence="6"/>
<proteinExistence type="predicted"/>
<dbReference type="PIRSF" id="PIRSF000103">
    <property type="entry name" value="HIBADH"/>
    <property type="match status" value="1"/>
</dbReference>
<dbReference type="EMBL" id="FO704551">
    <property type="protein sequence ID" value="CDG21587.1"/>
    <property type="molecule type" value="Genomic_DNA"/>
</dbReference>
<dbReference type="InterPro" id="IPR036291">
    <property type="entry name" value="NAD(P)-bd_dom_sf"/>
</dbReference>
<evidence type="ECO:0000259" key="4">
    <source>
        <dbReference type="Pfam" id="PF03446"/>
    </source>
</evidence>
<protein>
    <submittedName>
        <fullName evidence="6">3-hydroxyisobutyrate dehydrogenase family protein</fullName>
        <ecNumber evidence="6">1.1.1.31</ecNumber>
    </submittedName>
</protein>
<evidence type="ECO:0000256" key="3">
    <source>
        <dbReference type="PIRSR" id="PIRSR000103-1"/>
    </source>
</evidence>
<evidence type="ECO:0000259" key="5">
    <source>
        <dbReference type="Pfam" id="PF14833"/>
    </source>
</evidence>
<feature type="domain" description="6-phosphogluconate dehydrogenase NADP-binding" evidence="4">
    <location>
        <begin position="8"/>
        <end position="162"/>
    </location>
</feature>
<keyword evidence="7" id="KW-1185">Reference proteome</keyword>
<dbReference type="InterPro" id="IPR006115">
    <property type="entry name" value="6PGDH_NADP-bd"/>
</dbReference>
<dbReference type="SUPFAM" id="SSF51735">
    <property type="entry name" value="NAD(P)-binding Rossmann-fold domains"/>
    <property type="match status" value="1"/>
</dbReference>
<reference evidence="6 7" key="1">
    <citation type="submission" date="2013-07" db="EMBL/GenBank/DDBJ databases">
        <authorList>
            <person name="Genoscope - CEA"/>
        </authorList>
    </citation>
    <scope>NUCLEOTIDE SEQUENCE [LARGE SCALE GENOMIC DNA]</scope>
    <source>
        <strain evidence="6 7">G6</strain>
    </source>
</reference>
<organism evidence="6 7">
    <name type="scientific">Xenorhabdus poinarii G6</name>
    <dbReference type="NCBI Taxonomy" id="1354304"/>
    <lineage>
        <taxon>Bacteria</taxon>
        <taxon>Pseudomonadati</taxon>
        <taxon>Pseudomonadota</taxon>
        <taxon>Gammaproteobacteria</taxon>
        <taxon>Enterobacterales</taxon>
        <taxon>Morganellaceae</taxon>
        <taxon>Xenorhabdus</taxon>
    </lineage>
</organism>
<evidence type="ECO:0000256" key="2">
    <source>
        <dbReference type="ARBA" id="ARBA00023027"/>
    </source>
</evidence>
<dbReference type="AlphaFoldDB" id="A0A068R2T2"/>
<accession>A0A068R2T2</accession>
<evidence type="ECO:0000313" key="6">
    <source>
        <dbReference type="EMBL" id="CDG21587.1"/>
    </source>
</evidence>
<dbReference type="KEGG" id="xpo:XPG1_1932"/>
<dbReference type="GO" id="GO:0008442">
    <property type="term" value="F:3-hydroxyisobutyrate dehydrogenase activity"/>
    <property type="evidence" value="ECO:0007669"/>
    <property type="project" value="UniProtKB-EC"/>
</dbReference>
<keyword evidence="1 6" id="KW-0560">Oxidoreductase</keyword>
<dbReference type="RefSeq" id="WP_045958746.1">
    <property type="nucleotide sequence ID" value="NZ_FO704551.1"/>
</dbReference>
<feature type="domain" description="3-hydroxyisobutyrate dehydrogenase-like NAD-binding" evidence="5">
    <location>
        <begin position="168"/>
        <end position="284"/>
    </location>
</feature>
<evidence type="ECO:0000256" key="1">
    <source>
        <dbReference type="ARBA" id="ARBA00023002"/>
    </source>
</evidence>
<keyword evidence="2" id="KW-0520">NAD</keyword>
<dbReference type="Gene3D" id="3.40.50.720">
    <property type="entry name" value="NAD(P)-binding Rossmann-like Domain"/>
    <property type="match status" value="1"/>
</dbReference>